<comment type="subunit">
    <text evidence="4">Homodimer.</text>
</comment>
<dbReference type="KEGG" id="serw:FY030_11805"/>
<comment type="caution">
    <text evidence="4">Lacks conserved residue(s) required for the propagation of feature annotation.</text>
</comment>
<evidence type="ECO:0000256" key="4">
    <source>
        <dbReference type="HAMAP-Rule" id="MF_00171"/>
    </source>
</evidence>
<dbReference type="SUPFAM" id="SSF55120">
    <property type="entry name" value="Pseudouridine synthase"/>
    <property type="match status" value="1"/>
</dbReference>
<keyword evidence="3 4" id="KW-0413">Isomerase</keyword>
<dbReference type="GO" id="GO:0031119">
    <property type="term" value="P:tRNA pseudouridine synthesis"/>
    <property type="evidence" value="ECO:0007669"/>
    <property type="project" value="UniProtKB-UniRule"/>
</dbReference>
<evidence type="ECO:0000259" key="8">
    <source>
        <dbReference type="Pfam" id="PF01416"/>
    </source>
</evidence>
<dbReference type="RefSeq" id="WP_158061676.1">
    <property type="nucleotide sequence ID" value="NZ_CP044427.1"/>
</dbReference>
<comment type="function">
    <text evidence="4">Formation of pseudouridine at positions 38, 39 and 40 in the anticodon stem and loop of transfer RNAs.</text>
</comment>
<name>A0A5J6V7I6_9MICO</name>
<dbReference type="GO" id="GO:0160147">
    <property type="term" value="F:tRNA pseudouridine(38-40) synthase activity"/>
    <property type="evidence" value="ECO:0007669"/>
    <property type="project" value="UniProtKB-EC"/>
</dbReference>
<evidence type="ECO:0000256" key="6">
    <source>
        <dbReference type="PIRSR" id="PIRSR001430-2"/>
    </source>
</evidence>
<dbReference type="Gene3D" id="3.30.70.580">
    <property type="entry name" value="Pseudouridine synthase I, catalytic domain, N-terminal subdomain"/>
    <property type="match status" value="1"/>
</dbReference>
<dbReference type="AlphaFoldDB" id="A0A5J6V7I6"/>
<comment type="similarity">
    <text evidence="1 4 7">Belongs to the tRNA pseudouridine synthase TruA family.</text>
</comment>
<gene>
    <name evidence="4 9" type="primary">truA</name>
    <name evidence="9" type="ORF">FY030_11805</name>
</gene>
<feature type="active site" description="Nucleophile" evidence="4 5">
    <location>
        <position position="55"/>
    </location>
</feature>
<evidence type="ECO:0000256" key="1">
    <source>
        <dbReference type="ARBA" id="ARBA00009375"/>
    </source>
</evidence>
<dbReference type="OrthoDB" id="9811823at2"/>
<dbReference type="GO" id="GO:0003723">
    <property type="term" value="F:RNA binding"/>
    <property type="evidence" value="ECO:0007669"/>
    <property type="project" value="InterPro"/>
</dbReference>
<dbReference type="Proteomes" id="UP000326546">
    <property type="component" value="Chromosome"/>
</dbReference>
<reference evidence="9 10" key="1">
    <citation type="submission" date="2019-09" db="EMBL/GenBank/DDBJ databases">
        <title>Serinicoccus pratensis sp. nov., isolated from meadow soil.</title>
        <authorList>
            <person name="Zhang W."/>
        </authorList>
    </citation>
    <scope>NUCLEOTIDE SEQUENCE [LARGE SCALE GENOMIC DNA]</scope>
    <source>
        <strain evidence="9 10">W204</strain>
    </source>
</reference>
<dbReference type="InterPro" id="IPR001406">
    <property type="entry name" value="PsdUridine_synth_TruA"/>
</dbReference>
<evidence type="ECO:0000256" key="5">
    <source>
        <dbReference type="PIRSR" id="PIRSR001430-1"/>
    </source>
</evidence>
<dbReference type="CDD" id="cd02570">
    <property type="entry name" value="PseudoU_synth_EcTruA"/>
    <property type="match status" value="1"/>
</dbReference>
<keyword evidence="10" id="KW-1185">Reference proteome</keyword>
<accession>A0A5J6V7I6</accession>
<feature type="binding site" evidence="4 6">
    <location>
        <position position="124"/>
    </location>
    <ligand>
        <name>substrate</name>
    </ligand>
</feature>
<protein>
    <recommendedName>
        <fullName evidence="4">tRNA pseudouridine synthase A</fullName>
        <ecNumber evidence="4">5.4.99.12</ecNumber>
    </recommendedName>
    <alternativeName>
        <fullName evidence="4">tRNA pseudouridine(38-40) synthase</fullName>
    </alternativeName>
    <alternativeName>
        <fullName evidence="4">tRNA pseudouridylate synthase I</fullName>
    </alternativeName>
    <alternativeName>
        <fullName evidence="4">tRNA-uridine isomerase I</fullName>
    </alternativeName>
</protein>
<dbReference type="PANTHER" id="PTHR11142">
    <property type="entry name" value="PSEUDOURIDYLATE SYNTHASE"/>
    <property type="match status" value="1"/>
</dbReference>
<evidence type="ECO:0000256" key="2">
    <source>
        <dbReference type="ARBA" id="ARBA00022694"/>
    </source>
</evidence>
<dbReference type="Gene3D" id="3.30.70.660">
    <property type="entry name" value="Pseudouridine synthase I, catalytic domain, C-terminal subdomain"/>
    <property type="match status" value="1"/>
</dbReference>
<sequence>MGAVRVRLDFAYDGTDFSGWARQPGLRTVEGELAGALGTVLRVPPPRLTVGGRTDAGVHARGSVCHLDVSEGVWGALPGRSDRTPGVALVVRLRGVLPEDVVVRAATEVPEAFDARFSALRRRYTYRICDRAERLDPLRRRDTVVVRRPLEVSAMDAAARSLEGLRDFAAFCRPRAGATTVRTLLRHTWRRDEEGILVGTVEADAFCHSMVRALVGSVVPVGEGRRPVTWPEEVAERALRDPGVQVMPAHGLCLEEITYPEGAQALAARDQESRAVRFLPEQ</sequence>
<dbReference type="EC" id="5.4.99.12" evidence="4"/>
<keyword evidence="2 4" id="KW-0819">tRNA processing</keyword>
<dbReference type="InterPro" id="IPR020097">
    <property type="entry name" value="PsdUridine_synth_TruA_a/b_dom"/>
</dbReference>
<evidence type="ECO:0000256" key="3">
    <source>
        <dbReference type="ARBA" id="ARBA00023235"/>
    </source>
</evidence>
<organism evidence="9 10">
    <name type="scientific">Ornithinimicrobium pratense</name>
    <dbReference type="NCBI Taxonomy" id="2593973"/>
    <lineage>
        <taxon>Bacteria</taxon>
        <taxon>Bacillati</taxon>
        <taxon>Actinomycetota</taxon>
        <taxon>Actinomycetes</taxon>
        <taxon>Micrococcales</taxon>
        <taxon>Ornithinimicrobiaceae</taxon>
        <taxon>Ornithinimicrobium</taxon>
    </lineage>
</organism>
<dbReference type="PANTHER" id="PTHR11142:SF0">
    <property type="entry name" value="TRNA PSEUDOURIDINE SYNTHASE-LIKE 1"/>
    <property type="match status" value="1"/>
</dbReference>
<comment type="catalytic activity">
    <reaction evidence="4 7">
        <text>uridine(38/39/40) in tRNA = pseudouridine(38/39/40) in tRNA</text>
        <dbReference type="Rhea" id="RHEA:22376"/>
        <dbReference type="Rhea" id="RHEA-COMP:10085"/>
        <dbReference type="Rhea" id="RHEA-COMP:10087"/>
        <dbReference type="ChEBI" id="CHEBI:65314"/>
        <dbReference type="ChEBI" id="CHEBI:65315"/>
        <dbReference type="EC" id="5.4.99.12"/>
    </reaction>
</comment>
<dbReference type="InterPro" id="IPR020095">
    <property type="entry name" value="PsdUridine_synth_TruA_C"/>
</dbReference>
<dbReference type="InterPro" id="IPR020094">
    <property type="entry name" value="TruA/RsuA/RluB/E/F_N"/>
</dbReference>
<feature type="domain" description="Pseudouridine synthase I TruA alpha/beta" evidence="8">
    <location>
        <begin position="158"/>
        <end position="260"/>
    </location>
</feature>
<proteinExistence type="inferred from homology"/>
<dbReference type="PIRSF" id="PIRSF001430">
    <property type="entry name" value="tRNA_psdUrid_synth"/>
    <property type="match status" value="1"/>
</dbReference>
<evidence type="ECO:0000313" key="10">
    <source>
        <dbReference type="Proteomes" id="UP000326546"/>
    </source>
</evidence>
<dbReference type="HAMAP" id="MF_00171">
    <property type="entry name" value="TruA"/>
    <property type="match status" value="1"/>
</dbReference>
<evidence type="ECO:0000313" key="9">
    <source>
        <dbReference type="EMBL" id="QFG69294.1"/>
    </source>
</evidence>
<evidence type="ECO:0000256" key="7">
    <source>
        <dbReference type="RuleBase" id="RU003792"/>
    </source>
</evidence>
<dbReference type="EMBL" id="CP044427">
    <property type="protein sequence ID" value="QFG69294.1"/>
    <property type="molecule type" value="Genomic_DNA"/>
</dbReference>
<dbReference type="InterPro" id="IPR020103">
    <property type="entry name" value="PsdUridine_synth_cat_dom_sf"/>
</dbReference>
<dbReference type="Pfam" id="PF01416">
    <property type="entry name" value="PseudoU_synth_1"/>
    <property type="match status" value="1"/>
</dbReference>